<evidence type="ECO:0000313" key="1">
    <source>
        <dbReference type="EMBL" id="AND75253.1"/>
    </source>
</evidence>
<accession>A0A172Q0E8</accession>
<dbReference type="Proteomes" id="UP000225947">
    <property type="component" value="Segment"/>
</dbReference>
<keyword evidence="2" id="KW-1185">Reference proteome</keyword>
<reference evidence="2" key="1">
    <citation type="submission" date="2016-03" db="EMBL/GenBank/DDBJ databases">
        <title>Characterization of Acinetobacter baumannii phage vB_AbaM_ME3.</title>
        <authorList>
            <person name="Buttimer C.T.H."/>
            <person name="Elbreki M."/>
            <person name="Coffey A."/>
        </authorList>
    </citation>
    <scope>NUCLEOTIDE SEQUENCE [LARGE SCALE GENOMIC DNA]</scope>
</reference>
<proteinExistence type="predicted"/>
<evidence type="ECO:0000313" key="2">
    <source>
        <dbReference type="Proteomes" id="UP000225947"/>
    </source>
</evidence>
<organism evidence="1 2">
    <name type="scientific">Acinetobacter phage vB_AbaM_ME3</name>
    <dbReference type="NCBI Taxonomy" id="1837876"/>
    <lineage>
        <taxon>Viruses</taxon>
        <taxon>Duplodnaviria</taxon>
        <taxon>Heunggongvirae</taxon>
        <taxon>Uroviricota</taxon>
        <taxon>Caudoviricetes</taxon>
        <taxon>Metrivirus</taxon>
        <taxon>Metrivirus ME3</taxon>
    </lineage>
</organism>
<gene>
    <name evidence="1" type="ORF">ME3_92</name>
</gene>
<sequence length="45" mass="5191">MFIVSGEFDKREVDKRHQARVNIASRIFDITKATDISDDLEGHND</sequence>
<dbReference type="EMBL" id="KU935715">
    <property type="protein sequence ID" value="AND75253.1"/>
    <property type="molecule type" value="Genomic_DNA"/>
</dbReference>
<protein>
    <submittedName>
        <fullName evidence="1">Uncharacterized protein</fullName>
    </submittedName>
</protein>
<name>A0A172Q0E8_9CAUD</name>